<feature type="transmembrane region" description="Helical" evidence="1">
    <location>
        <begin position="13"/>
        <end position="30"/>
    </location>
</feature>
<keyword evidence="1" id="KW-1133">Transmembrane helix</keyword>
<keyword evidence="1" id="KW-0812">Transmembrane</keyword>
<evidence type="ECO:0000256" key="1">
    <source>
        <dbReference type="SAM" id="Phobius"/>
    </source>
</evidence>
<dbReference type="Pfam" id="PF16316">
    <property type="entry name" value="DUF4956"/>
    <property type="match status" value="1"/>
</dbReference>
<dbReference type="InterPro" id="IPR032531">
    <property type="entry name" value="DUF4956"/>
</dbReference>
<accession>A0A6J6CTC8</accession>
<reference evidence="2" key="1">
    <citation type="submission" date="2020-05" db="EMBL/GenBank/DDBJ databases">
        <authorList>
            <person name="Chiriac C."/>
            <person name="Salcher M."/>
            <person name="Ghai R."/>
            <person name="Kavagutti S V."/>
        </authorList>
    </citation>
    <scope>NUCLEOTIDE SEQUENCE</scope>
</reference>
<evidence type="ECO:0000313" key="3">
    <source>
        <dbReference type="EMBL" id="CAB4572201.1"/>
    </source>
</evidence>
<evidence type="ECO:0000313" key="2">
    <source>
        <dbReference type="EMBL" id="CAB4554761.1"/>
    </source>
</evidence>
<protein>
    <submittedName>
        <fullName evidence="2">Unannotated protein</fullName>
    </submittedName>
</protein>
<dbReference type="EMBL" id="CAEZTQ010000077">
    <property type="protein sequence ID" value="CAB4572201.1"/>
    <property type="molecule type" value="Genomic_DNA"/>
</dbReference>
<sequence length="188" mass="20889">MNELDLSTLLQDFAINAVAIVILAFFIYYLRHRRRDATVGYIATNVSLFVVSAALSSSTTLNVGVGFGLFAVLSIVRLRSDEATQSEIGYTMVSLVIGLMTGLPGLGTDIKIVFSALLVVTMFVVDHPALIKPQQYQRLRIELDRIITDETDLQTYVEAHIAGSVKRLTVLEIDFVRETMRLDVRANH</sequence>
<feature type="transmembrane region" description="Helical" evidence="1">
    <location>
        <begin position="61"/>
        <end position="76"/>
    </location>
</feature>
<organism evidence="2">
    <name type="scientific">freshwater metagenome</name>
    <dbReference type="NCBI Taxonomy" id="449393"/>
    <lineage>
        <taxon>unclassified sequences</taxon>
        <taxon>metagenomes</taxon>
        <taxon>ecological metagenomes</taxon>
    </lineage>
</organism>
<name>A0A6J6CTC8_9ZZZZ</name>
<proteinExistence type="predicted"/>
<feature type="transmembrane region" description="Helical" evidence="1">
    <location>
        <begin position="37"/>
        <end position="55"/>
    </location>
</feature>
<feature type="transmembrane region" description="Helical" evidence="1">
    <location>
        <begin position="112"/>
        <end position="131"/>
    </location>
</feature>
<dbReference type="AlphaFoldDB" id="A0A6J6CTC8"/>
<gene>
    <name evidence="2" type="ORF">UFOPK1572_00421</name>
    <name evidence="3" type="ORF">UFOPK1704_00504</name>
</gene>
<feature type="transmembrane region" description="Helical" evidence="1">
    <location>
        <begin position="88"/>
        <end position="106"/>
    </location>
</feature>
<dbReference type="EMBL" id="CAEZTC010000036">
    <property type="protein sequence ID" value="CAB4554761.1"/>
    <property type="molecule type" value="Genomic_DNA"/>
</dbReference>
<keyword evidence="1" id="KW-0472">Membrane</keyword>